<dbReference type="PANTHER" id="PTHR47204">
    <property type="entry name" value="OS02G0168900 PROTEIN"/>
    <property type="match status" value="1"/>
</dbReference>
<dbReference type="InterPro" id="IPR013924">
    <property type="entry name" value="RNase_H2_suC"/>
</dbReference>
<dbReference type="EnsemblPlants" id="EMT29770">
    <property type="protein sequence ID" value="EMT29770"/>
    <property type="gene ID" value="F775_29799"/>
</dbReference>
<dbReference type="GO" id="GO:0006401">
    <property type="term" value="P:RNA catabolic process"/>
    <property type="evidence" value="ECO:0007669"/>
    <property type="project" value="InterPro"/>
</dbReference>
<dbReference type="ExpressionAtlas" id="M8BXS2">
    <property type="expression patterns" value="baseline"/>
</dbReference>
<dbReference type="CDD" id="cd09271">
    <property type="entry name" value="RNase_H2-C"/>
    <property type="match status" value="1"/>
</dbReference>
<proteinExistence type="predicted"/>
<dbReference type="GO" id="GO:0032299">
    <property type="term" value="C:ribonuclease H2 complex"/>
    <property type="evidence" value="ECO:0007669"/>
    <property type="project" value="InterPro"/>
</dbReference>
<accession>M8BXS2</accession>
<sequence length="225" mass="24808">MEQATPPAAAGIDLSPAATDLGRVHLLPRGIRHNSGAAAPDYFKPRDTGVEVDGVKVEEAFFRGRNLQGATVALPDDYRGVEVDGVKVEEAFFRGRNLQGATVALPDDYRGYVLEKKKNEEKDAQGMDEEASNFVSRAEFQNITYWNHDTMPSAEDPLPRCFHWLAIANACVVPGPTCAKLTVDQHDISLFGRYSFHFVSRLGVMHKPVTAEDMANMSARQNQNS</sequence>
<dbReference type="Gene3D" id="2.40.128.680">
    <property type="match status" value="2"/>
</dbReference>
<evidence type="ECO:0000313" key="1">
    <source>
        <dbReference type="EnsemblPlants" id="EMT29770"/>
    </source>
</evidence>
<name>M8BXS2_AEGTA</name>
<reference evidence="1" key="1">
    <citation type="submission" date="2015-06" db="UniProtKB">
        <authorList>
            <consortium name="EnsemblPlants"/>
        </authorList>
    </citation>
    <scope>IDENTIFICATION</scope>
</reference>
<dbReference type="Pfam" id="PF08615">
    <property type="entry name" value="RNase_H2_suC"/>
    <property type="match status" value="2"/>
</dbReference>
<dbReference type="PANTHER" id="PTHR47204:SF1">
    <property type="entry name" value="RIBONUCLEASE H2 SUBUNIT C"/>
    <property type="match status" value="1"/>
</dbReference>
<protein>
    <submittedName>
        <fullName evidence="1">Uncharacterized protein</fullName>
    </submittedName>
</protein>
<dbReference type="AlphaFoldDB" id="M8BXS2"/>
<organism evidence="1">
    <name type="scientific">Aegilops tauschii</name>
    <name type="common">Tausch's goatgrass</name>
    <name type="synonym">Aegilops squarrosa</name>
    <dbReference type="NCBI Taxonomy" id="37682"/>
    <lineage>
        <taxon>Eukaryota</taxon>
        <taxon>Viridiplantae</taxon>
        <taxon>Streptophyta</taxon>
        <taxon>Embryophyta</taxon>
        <taxon>Tracheophyta</taxon>
        <taxon>Spermatophyta</taxon>
        <taxon>Magnoliopsida</taxon>
        <taxon>Liliopsida</taxon>
        <taxon>Poales</taxon>
        <taxon>Poaceae</taxon>
        <taxon>BOP clade</taxon>
        <taxon>Pooideae</taxon>
        <taxon>Triticodae</taxon>
        <taxon>Triticeae</taxon>
        <taxon>Triticinae</taxon>
        <taxon>Aegilops</taxon>
    </lineage>
</organism>